<dbReference type="InterPro" id="IPR015897">
    <property type="entry name" value="CHK_kinase-like"/>
</dbReference>
<feature type="domain" description="CHK kinase-like" evidence="1">
    <location>
        <begin position="150"/>
        <end position="342"/>
    </location>
</feature>
<dbReference type="Proteomes" id="UP000001819">
    <property type="component" value="Chromosome 2"/>
</dbReference>
<keyword evidence="2" id="KW-1185">Reference proteome</keyword>
<evidence type="ECO:0000313" key="3">
    <source>
        <dbReference type="RefSeq" id="XP_033232296.1"/>
    </source>
</evidence>
<accession>A0A6I8VMK7</accession>
<name>A0A6I8VMK7_DROPS</name>
<sequence>MAASKVPDWINAEIFEDVLKSTVPGYSKVKTFKADSGSAAGENYATIMLRVNIEVELEGNIPCRWSGEFPPFQTYLFSDGKAKDVSYMVKLPHQLAFYQEMMKKTNIFDTERLMYNDVVPEMEALYKAVGVDLIFGARSYDFKGAKSDYVLLEDLSLKGFKNANRLEGLDQTHTERVLKKLAQWHAASAVRVATKGSYPEMLTMGFFKEESKPMMTEMINGMMARFLKVCVTFEGHEEWIEQIKALIPASIDEMYKMAKIDPQEFNVLNHGDSWSNNIMFQYDAFGTIKEVYLVDYQIPKYGTVAQDLLYFLLSSTRLEDKLSKFDYYIKFYHDSLIENLKILKYTKPLPTLRSIHLALLKYGVFGYSVVTGVMSAVLLDPTENASFENFVGDSAAGEAFQLQLYTNPRYRKHIQAILPWLLNRGALEISAPTSQ</sequence>
<dbReference type="SMART" id="SM00587">
    <property type="entry name" value="CHK"/>
    <property type="match status" value="1"/>
</dbReference>
<dbReference type="InParanoid" id="A0A6I8VMK7"/>
<gene>
    <name evidence="3" type="primary">LOC6897570</name>
</gene>
<evidence type="ECO:0000313" key="2">
    <source>
        <dbReference type="Proteomes" id="UP000001819"/>
    </source>
</evidence>
<dbReference type="Pfam" id="PF02958">
    <property type="entry name" value="EcKL"/>
    <property type="match status" value="1"/>
</dbReference>
<evidence type="ECO:0000259" key="1">
    <source>
        <dbReference type="SMART" id="SM00587"/>
    </source>
</evidence>
<dbReference type="SUPFAM" id="SSF56112">
    <property type="entry name" value="Protein kinase-like (PK-like)"/>
    <property type="match status" value="1"/>
</dbReference>
<dbReference type="RefSeq" id="XP_033232296.1">
    <property type="nucleotide sequence ID" value="XM_033376405.1"/>
</dbReference>
<dbReference type="PANTHER" id="PTHR11012:SF6">
    <property type="entry name" value="CHK DOMAIN OV1-RELATED"/>
    <property type="match status" value="1"/>
</dbReference>
<dbReference type="PANTHER" id="PTHR11012">
    <property type="entry name" value="PROTEIN KINASE-LIKE DOMAIN-CONTAINING"/>
    <property type="match status" value="1"/>
</dbReference>
<organism evidence="2 3">
    <name type="scientific">Drosophila pseudoobscura pseudoobscura</name>
    <name type="common">Fruit fly</name>
    <dbReference type="NCBI Taxonomy" id="46245"/>
    <lineage>
        <taxon>Eukaryota</taxon>
        <taxon>Metazoa</taxon>
        <taxon>Ecdysozoa</taxon>
        <taxon>Arthropoda</taxon>
        <taxon>Hexapoda</taxon>
        <taxon>Insecta</taxon>
        <taxon>Pterygota</taxon>
        <taxon>Neoptera</taxon>
        <taxon>Endopterygota</taxon>
        <taxon>Diptera</taxon>
        <taxon>Brachycera</taxon>
        <taxon>Muscomorpha</taxon>
        <taxon>Ephydroidea</taxon>
        <taxon>Drosophilidae</taxon>
        <taxon>Drosophila</taxon>
        <taxon>Sophophora</taxon>
    </lineage>
</organism>
<dbReference type="AlphaFoldDB" id="A0A6I8VMK7"/>
<dbReference type="Gene3D" id="3.90.1200.10">
    <property type="match status" value="1"/>
</dbReference>
<protein>
    <submittedName>
        <fullName evidence="3">Uncharacterized protein isoform X1</fullName>
    </submittedName>
</protein>
<reference evidence="2" key="1">
    <citation type="submission" date="2024-06" db="UniProtKB">
        <authorList>
            <consortium name="RefSeq"/>
        </authorList>
    </citation>
    <scope>NUCLEOTIDE SEQUENCE [LARGE SCALE GENOMIC DNA]</scope>
    <source>
        <strain evidence="2">MV2-25</strain>
    </source>
</reference>
<proteinExistence type="predicted"/>
<dbReference type="InterPro" id="IPR011009">
    <property type="entry name" value="Kinase-like_dom_sf"/>
</dbReference>
<dbReference type="InterPro" id="IPR004119">
    <property type="entry name" value="EcKL"/>
</dbReference>
<reference evidence="3" key="2">
    <citation type="submission" date="2025-08" db="UniProtKB">
        <authorList>
            <consortium name="RefSeq"/>
        </authorList>
    </citation>
    <scope>IDENTIFICATION</scope>
    <source>
        <strain evidence="3">MV-25-SWS-2005</strain>
        <tissue evidence="3">Whole body</tissue>
    </source>
</reference>